<dbReference type="EMBL" id="PGGH01158379">
    <property type="protein sequence ID" value="NIG60140.1"/>
    <property type="molecule type" value="Genomic_DNA"/>
</dbReference>
<comment type="caution">
    <text evidence="8">The sequence shown here is derived from an EMBL/GenBank/DDBJ whole genome shotgun (WGS) entry which is preliminary data.</text>
</comment>
<organism evidence="8 9">
    <name type="scientific">Pontoporia blainvillei</name>
    <name type="common">Franciscana</name>
    <name type="synonym">Delphinus blainvillei</name>
    <dbReference type="NCBI Taxonomy" id="48723"/>
    <lineage>
        <taxon>Eukaryota</taxon>
        <taxon>Metazoa</taxon>
        <taxon>Chordata</taxon>
        <taxon>Craniata</taxon>
        <taxon>Vertebrata</taxon>
        <taxon>Euteleostomi</taxon>
        <taxon>Mammalia</taxon>
        <taxon>Eutheria</taxon>
        <taxon>Laurasiatheria</taxon>
        <taxon>Artiodactyla</taxon>
        <taxon>Whippomorpha</taxon>
        <taxon>Cetacea</taxon>
        <taxon>Odontoceti</taxon>
        <taxon>Pontoporiidae</taxon>
        <taxon>Pontoporia</taxon>
    </lineage>
</organism>
<evidence type="ECO:0000256" key="5">
    <source>
        <dbReference type="SAM" id="MobiDB-lite"/>
    </source>
</evidence>
<proteinExistence type="predicted"/>
<reference evidence="8" key="1">
    <citation type="submission" date="2018-05" db="EMBL/GenBank/DDBJ databases">
        <authorList>
            <person name="Pedro S.L.S."/>
            <person name="Freitas R.C."/>
            <person name="Barreto A.S."/>
            <person name="Lima A.O.S."/>
        </authorList>
    </citation>
    <scope>NUCLEOTIDE SEQUENCE</scope>
    <source>
        <strain evidence="8">BP203</strain>
        <tissue evidence="8">Muscle</tissue>
    </source>
</reference>
<evidence type="ECO:0000256" key="3">
    <source>
        <dbReference type="ARBA" id="ARBA00022989"/>
    </source>
</evidence>
<dbReference type="Pfam" id="PF00955">
    <property type="entry name" value="HCO3_cotransp"/>
    <property type="match status" value="1"/>
</dbReference>
<evidence type="ECO:0000256" key="4">
    <source>
        <dbReference type="ARBA" id="ARBA00023136"/>
    </source>
</evidence>
<protein>
    <submittedName>
        <fullName evidence="8">Electrogenic sodium bicarbonate cotransporter 4</fullName>
    </submittedName>
</protein>
<keyword evidence="4 6" id="KW-0472">Membrane</keyword>
<dbReference type="InterPro" id="IPR003020">
    <property type="entry name" value="HCO3_transpt_euk"/>
</dbReference>
<name>A0ABX0S611_PONBL</name>
<accession>A0ABX0S611</accession>
<dbReference type="PANTHER" id="PTHR11453">
    <property type="entry name" value="ANION EXCHANGE PROTEIN"/>
    <property type="match status" value="1"/>
</dbReference>
<evidence type="ECO:0000256" key="6">
    <source>
        <dbReference type="SAM" id="Phobius"/>
    </source>
</evidence>
<keyword evidence="3 6" id="KW-1133">Transmembrane helix</keyword>
<dbReference type="Proteomes" id="UP001165941">
    <property type="component" value="Unassembled WGS sequence"/>
</dbReference>
<feature type="transmembrane region" description="Helical" evidence="6">
    <location>
        <begin position="18"/>
        <end position="37"/>
    </location>
</feature>
<dbReference type="PANTHER" id="PTHR11453:SF20">
    <property type="entry name" value="ELECTROGENIC SODIUM BICARBONATE COTRANSPORTER 4"/>
    <property type="match status" value="1"/>
</dbReference>
<dbReference type="InterPro" id="IPR011531">
    <property type="entry name" value="HCO3_transpt-like_TM_dom"/>
</dbReference>
<sequence length="262" mass="30060">MSSLWRIAMFQKYIPLPVLYGVFLYMGVASLNGIQFWDRCKLFLMPAKHQPDHAFLRHVPLRRIHLFTLVQILCLAVLWILKSTMAAIIFPVMILGLIIVRRLLDLIFSQHDLAWIDNILPEKEKKEVDKKKRKGAHEHSDEEPQFPPPSVIKIPMESVQSDPQNGIHCVAILTTGLENRKEKKWDKDLPVGVTHSDSSFSDSELDQSITLHFKISCPASPAFSYSQSPVFMVPQVKIEMEPDCDFTDMERYGREADSETTL</sequence>
<evidence type="ECO:0000256" key="1">
    <source>
        <dbReference type="ARBA" id="ARBA00004141"/>
    </source>
</evidence>
<evidence type="ECO:0000313" key="8">
    <source>
        <dbReference type="EMBL" id="NIG60140.1"/>
    </source>
</evidence>
<keyword evidence="2 6" id="KW-0812">Transmembrane</keyword>
<feature type="domain" description="Bicarbonate transporter-like transmembrane" evidence="7">
    <location>
        <begin position="11"/>
        <end position="120"/>
    </location>
</feature>
<evidence type="ECO:0000313" key="9">
    <source>
        <dbReference type="Proteomes" id="UP001165941"/>
    </source>
</evidence>
<evidence type="ECO:0000259" key="7">
    <source>
        <dbReference type="Pfam" id="PF00955"/>
    </source>
</evidence>
<evidence type="ECO:0000256" key="2">
    <source>
        <dbReference type="ARBA" id="ARBA00022692"/>
    </source>
</evidence>
<gene>
    <name evidence="8" type="ORF">BU61_3828</name>
</gene>
<feature type="transmembrane region" description="Helical" evidence="6">
    <location>
        <begin position="87"/>
        <end position="104"/>
    </location>
</feature>
<keyword evidence="9" id="KW-1185">Reference proteome</keyword>
<feature type="region of interest" description="Disordered" evidence="5">
    <location>
        <begin position="127"/>
        <end position="149"/>
    </location>
</feature>
<comment type="subcellular location">
    <subcellularLocation>
        <location evidence="1">Membrane</location>
        <topology evidence="1">Multi-pass membrane protein</topology>
    </subcellularLocation>
</comment>